<reference evidence="2 3" key="1">
    <citation type="submission" date="2020-03" db="EMBL/GenBank/DDBJ databases">
        <title>Is there a link between lipid content and antibiotic production in Streptomyces?</title>
        <authorList>
            <person name="David M."/>
            <person name="Lejeune C."/>
            <person name="Abreu S."/>
            <person name="Thibessard A."/>
            <person name="Leblond P."/>
            <person name="Chaminade P."/>
            <person name="Virolle M.-J."/>
        </authorList>
    </citation>
    <scope>NUCLEOTIDE SEQUENCE [LARGE SCALE GENOMIC DNA]</scope>
    <source>
        <strain evidence="2 3">DSM 41481</strain>
    </source>
</reference>
<organism evidence="2 3">
    <name type="scientific">Streptomyces antibioticus</name>
    <dbReference type="NCBI Taxonomy" id="1890"/>
    <lineage>
        <taxon>Bacteria</taxon>
        <taxon>Bacillati</taxon>
        <taxon>Actinomycetota</taxon>
        <taxon>Actinomycetes</taxon>
        <taxon>Kitasatosporales</taxon>
        <taxon>Streptomycetaceae</taxon>
        <taxon>Streptomyces</taxon>
    </lineage>
</organism>
<protein>
    <recommendedName>
        <fullName evidence="1">Helicase-associated domain-containing protein</fullName>
    </recommendedName>
</protein>
<dbReference type="AlphaFoldDB" id="A0AAE6YFF5"/>
<evidence type="ECO:0000313" key="3">
    <source>
        <dbReference type="Proteomes" id="UP000502504"/>
    </source>
</evidence>
<dbReference type="InterPro" id="IPR005114">
    <property type="entry name" value="Helicase_assoc"/>
</dbReference>
<dbReference type="EMBL" id="CP050692">
    <property type="protein sequence ID" value="QIT48641.1"/>
    <property type="molecule type" value="Genomic_DNA"/>
</dbReference>
<accession>A0AAE6YFF5</accession>
<evidence type="ECO:0000313" key="2">
    <source>
        <dbReference type="EMBL" id="QIT48641.1"/>
    </source>
</evidence>
<evidence type="ECO:0000259" key="1">
    <source>
        <dbReference type="Pfam" id="PF03457"/>
    </source>
</evidence>
<dbReference type="Proteomes" id="UP000502504">
    <property type="component" value="Chromosome"/>
</dbReference>
<proteinExistence type="predicted"/>
<dbReference type="Pfam" id="PF03457">
    <property type="entry name" value="HA"/>
    <property type="match status" value="1"/>
</dbReference>
<gene>
    <name evidence="2" type="ORF">HCX60_38350</name>
</gene>
<dbReference type="Gene3D" id="6.10.140.530">
    <property type="match status" value="1"/>
</dbReference>
<name>A0AAE6YFF5_STRAT</name>
<sequence>MVADWVSFNVIDTERQDWARGWAKLKTYVERVGNARVPYGHREGATPLGQWVAEQRRAYQAGQMSGQRARWRSSA</sequence>
<feature type="domain" description="Helicase-associated" evidence="1">
    <location>
        <begin position="15"/>
        <end position="69"/>
    </location>
</feature>